<feature type="region of interest" description="Disordered" evidence="1">
    <location>
        <begin position="12"/>
        <end position="119"/>
    </location>
</feature>
<feature type="compositionally biased region" description="Low complexity" evidence="1">
    <location>
        <begin position="96"/>
        <end position="110"/>
    </location>
</feature>
<evidence type="ECO:0000256" key="1">
    <source>
        <dbReference type="SAM" id="MobiDB-lite"/>
    </source>
</evidence>
<accession>A0A6B0UMU0</accession>
<dbReference type="AlphaFoldDB" id="A0A6B0UMU0"/>
<proteinExistence type="predicted"/>
<name>A0A6B0UMU0_IXORI</name>
<sequence length="119" mass="12287">MPRCAVIFVASSGAEPSPLHPNFLSAPTPDLREGTVQQQPFEGHGTRGLRPSVEGAPSVSAATTDKGRSGGRSSGREAGRAVPWGLFVRRSSRGPGRASNRRTGSGSTRSPPCSPCTAC</sequence>
<dbReference type="EMBL" id="GIFC01008872">
    <property type="protein sequence ID" value="MXU90955.1"/>
    <property type="molecule type" value="Transcribed_RNA"/>
</dbReference>
<protein>
    <submittedName>
        <fullName evidence="2">Putative secreted protein</fullName>
    </submittedName>
</protein>
<organism evidence="2">
    <name type="scientific">Ixodes ricinus</name>
    <name type="common">Common tick</name>
    <name type="synonym">Acarus ricinus</name>
    <dbReference type="NCBI Taxonomy" id="34613"/>
    <lineage>
        <taxon>Eukaryota</taxon>
        <taxon>Metazoa</taxon>
        <taxon>Ecdysozoa</taxon>
        <taxon>Arthropoda</taxon>
        <taxon>Chelicerata</taxon>
        <taxon>Arachnida</taxon>
        <taxon>Acari</taxon>
        <taxon>Parasitiformes</taxon>
        <taxon>Ixodida</taxon>
        <taxon>Ixodoidea</taxon>
        <taxon>Ixodidae</taxon>
        <taxon>Ixodinae</taxon>
        <taxon>Ixodes</taxon>
    </lineage>
</organism>
<evidence type="ECO:0000313" key="2">
    <source>
        <dbReference type="EMBL" id="MXU90955.1"/>
    </source>
</evidence>
<reference evidence="2" key="1">
    <citation type="submission" date="2019-12" db="EMBL/GenBank/DDBJ databases">
        <title>An insight into the sialome of adult female Ixodes ricinus ticks feeding for 6 days.</title>
        <authorList>
            <person name="Perner J."/>
            <person name="Ribeiro J.M.C."/>
        </authorList>
    </citation>
    <scope>NUCLEOTIDE SEQUENCE</scope>
    <source>
        <strain evidence="2">Semi-engorged</strain>
        <tissue evidence="2">Salivary glands</tissue>
    </source>
</reference>